<comment type="caution">
    <text evidence="1">The sequence shown here is derived from an EMBL/GenBank/DDBJ whole genome shotgun (WGS) entry which is preliminary data.</text>
</comment>
<dbReference type="Pfam" id="PF09982">
    <property type="entry name" value="LpxR"/>
    <property type="match status" value="1"/>
</dbReference>
<dbReference type="RefSeq" id="WP_016448833.1">
    <property type="nucleotide sequence ID" value="NZ_BAZI01000147.1"/>
</dbReference>
<accession>A0A0R0A7L7</accession>
<evidence type="ECO:0000313" key="2">
    <source>
        <dbReference type="Proteomes" id="UP000050836"/>
    </source>
</evidence>
<protein>
    <recommendedName>
        <fullName evidence="3">Lipid A deacylase LpxR family protein</fullName>
    </recommendedName>
</protein>
<gene>
    <name evidence="1" type="ORF">ARC78_02620</name>
</gene>
<dbReference type="EMBL" id="LLXS01000084">
    <property type="protein sequence ID" value="KRG37239.1"/>
    <property type="molecule type" value="Genomic_DNA"/>
</dbReference>
<dbReference type="InterPro" id="IPR037107">
    <property type="entry name" value="Put_OMP_sf"/>
</dbReference>
<dbReference type="Proteomes" id="UP000050836">
    <property type="component" value="Unassembled WGS sequence"/>
</dbReference>
<dbReference type="InterPro" id="IPR018707">
    <property type="entry name" value="LpxR"/>
</dbReference>
<evidence type="ECO:0000313" key="1">
    <source>
        <dbReference type="EMBL" id="KRG37239.1"/>
    </source>
</evidence>
<sequence>MIGIDGYLWSLRGTKVRQPMQCAALLITGALFSPIAAFGSEVSLSANPPSCSPEQSLRWRGGTLRLENDLFTGSDRNYTNGVALTAVSRDLQGGLRPECLPQPIGLYARFIGWADPGFWHDAGAHSSSQNLVVRFGQVMYTPENKTRTDVIPDDRPYAGLLYLGLAWNRRIHPQAASYEILDVRELTLGVIGPWSLAEQSQDLVHRARGIERFRGWDNQLRNEPAFQMAMERKFKPYTEGAVRPGWGSDVIGGYALRVGNIETAASTGVEFRAGWNIPNDFGSYPIRPGAENRPPSGVADLRTTTPQSVLAPKPGAHVFLNLEGKAVAWDFSLDGNMFRNSHHVSRRPWVAQAALGISSQWIVAGRGVRLAVMRVWRTREFDQQAGYHAFGSIALSLEF</sequence>
<dbReference type="Gene3D" id="2.40.128.140">
    <property type="entry name" value="Outer membrane protein"/>
    <property type="match status" value="1"/>
</dbReference>
<proteinExistence type="predicted"/>
<dbReference type="OrthoDB" id="9776275at2"/>
<organism evidence="1 2">
    <name type="scientific">Stenotrophomonas pictorum JCM 9942</name>
    <dbReference type="NCBI Taxonomy" id="1236960"/>
    <lineage>
        <taxon>Bacteria</taxon>
        <taxon>Pseudomonadati</taxon>
        <taxon>Pseudomonadota</taxon>
        <taxon>Gammaproteobacteria</taxon>
        <taxon>Lysobacterales</taxon>
        <taxon>Lysobacteraceae</taxon>
        <taxon>Stenotrophomonas</taxon>
    </lineage>
</organism>
<dbReference type="AlphaFoldDB" id="A0A0R0A7L7"/>
<name>A0A0R0A7L7_9GAMM</name>
<reference evidence="1 2" key="1">
    <citation type="submission" date="2015-10" db="EMBL/GenBank/DDBJ databases">
        <title>Genome sequencing and analysis of members of genus Stenotrophomonas.</title>
        <authorList>
            <person name="Patil P.P."/>
            <person name="Midha S."/>
            <person name="Patil P.B."/>
        </authorList>
    </citation>
    <scope>NUCLEOTIDE SEQUENCE [LARGE SCALE GENOMIC DNA]</scope>
    <source>
        <strain evidence="1 2">JCM 9942</strain>
    </source>
</reference>
<evidence type="ECO:0008006" key="3">
    <source>
        <dbReference type="Google" id="ProtNLM"/>
    </source>
</evidence>
<keyword evidence="2" id="KW-1185">Reference proteome</keyword>